<evidence type="ECO:0000313" key="1">
    <source>
        <dbReference type="EMBL" id="RFA35155.1"/>
    </source>
</evidence>
<reference evidence="2" key="1">
    <citation type="submission" date="2017-05" db="EMBL/GenBank/DDBJ databases">
        <authorList>
            <person name="Sharma S."/>
            <person name="Sidhu C."/>
            <person name="Pinnaka A.K."/>
        </authorList>
    </citation>
    <scope>NUCLEOTIDE SEQUENCE [LARGE SCALE GENOMIC DNA]</scope>
    <source>
        <strain evidence="2">AK93</strain>
    </source>
</reference>
<organism evidence="1 2">
    <name type="scientific">Alkalilimnicola ehrlichii</name>
    <dbReference type="NCBI Taxonomy" id="351052"/>
    <lineage>
        <taxon>Bacteria</taxon>
        <taxon>Pseudomonadati</taxon>
        <taxon>Pseudomonadota</taxon>
        <taxon>Gammaproteobacteria</taxon>
        <taxon>Chromatiales</taxon>
        <taxon>Ectothiorhodospiraceae</taxon>
        <taxon>Alkalilimnicola</taxon>
    </lineage>
</organism>
<keyword evidence="2" id="KW-1185">Reference proteome</keyword>
<sequence length="78" mass="9364">MSKRALRLHEKYSKKQLVAMQRALRNDSRYQRKNDDSIWLLTSEGQRLHDDIGWAIYWHDAPNGNARMHTAKPQMKNW</sequence>
<gene>
    <name evidence="1" type="ORF">CAL65_13710</name>
</gene>
<dbReference type="AlphaFoldDB" id="A0A3E0WT32"/>
<dbReference type="Proteomes" id="UP000256763">
    <property type="component" value="Unassembled WGS sequence"/>
</dbReference>
<proteinExistence type="predicted"/>
<dbReference type="EMBL" id="NFZW01000013">
    <property type="protein sequence ID" value="RFA35155.1"/>
    <property type="molecule type" value="Genomic_DNA"/>
</dbReference>
<evidence type="ECO:0000313" key="2">
    <source>
        <dbReference type="Proteomes" id="UP000256763"/>
    </source>
</evidence>
<dbReference type="RefSeq" id="WP_116304233.1">
    <property type="nucleotide sequence ID" value="NZ_NFZV01000047.1"/>
</dbReference>
<name>A0A3E0WT32_9GAMM</name>
<protein>
    <submittedName>
        <fullName evidence="1">Uncharacterized protein</fullName>
    </submittedName>
</protein>
<accession>A0A3E0WT32</accession>
<comment type="caution">
    <text evidence="1">The sequence shown here is derived from an EMBL/GenBank/DDBJ whole genome shotgun (WGS) entry which is preliminary data.</text>
</comment>